<evidence type="ECO:0000313" key="1">
    <source>
        <dbReference type="EMBL" id="CAG8809350.1"/>
    </source>
</evidence>
<proteinExistence type="predicted"/>
<dbReference type="EMBL" id="CAJVQC010070031">
    <property type="protein sequence ID" value="CAG8809350.1"/>
    <property type="molecule type" value="Genomic_DNA"/>
</dbReference>
<organism evidence="1 2">
    <name type="scientific">Racocetra persica</name>
    <dbReference type="NCBI Taxonomy" id="160502"/>
    <lineage>
        <taxon>Eukaryota</taxon>
        <taxon>Fungi</taxon>
        <taxon>Fungi incertae sedis</taxon>
        <taxon>Mucoromycota</taxon>
        <taxon>Glomeromycotina</taxon>
        <taxon>Glomeromycetes</taxon>
        <taxon>Diversisporales</taxon>
        <taxon>Gigasporaceae</taxon>
        <taxon>Racocetra</taxon>
    </lineage>
</organism>
<comment type="caution">
    <text evidence="1">The sequence shown here is derived from an EMBL/GenBank/DDBJ whole genome shotgun (WGS) entry which is preliminary data.</text>
</comment>
<name>A0ACA9RU38_9GLOM</name>
<sequence length="158" mass="17561">ATTDNFGTKVSLYMCIPVLDNRTFYGYVLPNTVFTVLSIPMLSTLIPRLIVINQGSPVTQYILAFSTALLGVLLFLIFGTNRRAAVFLPCCYYTPPTLPLQTMPRSFSSSNDSEQDNHVLQTFDPITVNLSENISQTDTTKSKSKAYFSHLPNIFGYG</sequence>
<accession>A0ACA9RU38</accession>
<evidence type="ECO:0000313" key="2">
    <source>
        <dbReference type="Proteomes" id="UP000789920"/>
    </source>
</evidence>
<gene>
    <name evidence="1" type="ORF">RPERSI_LOCUS22841</name>
</gene>
<reference evidence="1" key="1">
    <citation type="submission" date="2021-06" db="EMBL/GenBank/DDBJ databases">
        <authorList>
            <person name="Kallberg Y."/>
            <person name="Tangrot J."/>
            <person name="Rosling A."/>
        </authorList>
    </citation>
    <scope>NUCLEOTIDE SEQUENCE</scope>
    <source>
        <strain evidence="1">MA461A</strain>
    </source>
</reference>
<dbReference type="Proteomes" id="UP000789920">
    <property type="component" value="Unassembled WGS sequence"/>
</dbReference>
<keyword evidence="2" id="KW-1185">Reference proteome</keyword>
<feature type="non-terminal residue" evidence="1">
    <location>
        <position position="1"/>
    </location>
</feature>
<protein>
    <submittedName>
        <fullName evidence="1">7490_t:CDS:1</fullName>
    </submittedName>
</protein>